<gene>
    <name evidence="3" type="ORF">CEURO_LOCUS15495</name>
</gene>
<sequence>MVLPLLGIITNFLAGVSLFMQRIMDMISHALYGQHNVQPNNRDPREDDGTHGSAYHGTHGSPTSTTTTAEQEQESGATSQPPTVSILDNDADSDFYDVEDVEENDEHLYNIPAHAETPMQRKIGHFLRLLFVAFGVAFNLFLITFITHPRESFPSASIIIGHMVFANVVGGAILVLLWLDHS</sequence>
<proteinExistence type="predicted"/>
<comment type="caution">
    <text evidence="3">The sequence shown here is derived from an EMBL/GenBank/DDBJ whole genome shotgun (WGS) entry which is preliminary data.</text>
</comment>
<evidence type="ECO:0000256" key="1">
    <source>
        <dbReference type="SAM" id="MobiDB-lite"/>
    </source>
</evidence>
<dbReference type="Proteomes" id="UP001152484">
    <property type="component" value="Unassembled WGS sequence"/>
</dbReference>
<keyword evidence="2" id="KW-0472">Membrane</keyword>
<feature type="transmembrane region" description="Helical" evidence="2">
    <location>
        <begin position="126"/>
        <end position="146"/>
    </location>
</feature>
<organism evidence="3 4">
    <name type="scientific">Cuscuta europaea</name>
    <name type="common">European dodder</name>
    <dbReference type="NCBI Taxonomy" id="41803"/>
    <lineage>
        <taxon>Eukaryota</taxon>
        <taxon>Viridiplantae</taxon>
        <taxon>Streptophyta</taxon>
        <taxon>Embryophyta</taxon>
        <taxon>Tracheophyta</taxon>
        <taxon>Spermatophyta</taxon>
        <taxon>Magnoliopsida</taxon>
        <taxon>eudicotyledons</taxon>
        <taxon>Gunneridae</taxon>
        <taxon>Pentapetalae</taxon>
        <taxon>asterids</taxon>
        <taxon>lamiids</taxon>
        <taxon>Solanales</taxon>
        <taxon>Convolvulaceae</taxon>
        <taxon>Cuscuteae</taxon>
        <taxon>Cuscuta</taxon>
        <taxon>Cuscuta subgen. Cuscuta</taxon>
    </lineage>
</organism>
<evidence type="ECO:0000313" key="3">
    <source>
        <dbReference type="EMBL" id="CAH9101691.1"/>
    </source>
</evidence>
<protein>
    <submittedName>
        <fullName evidence="3">Uncharacterized protein</fullName>
    </submittedName>
</protein>
<feature type="compositionally biased region" description="Low complexity" evidence="1">
    <location>
        <begin position="56"/>
        <end position="78"/>
    </location>
</feature>
<dbReference type="EMBL" id="CAMAPE010000038">
    <property type="protein sequence ID" value="CAH9101691.1"/>
    <property type="molecule type" value="Genomic_DNA"/>
</dbReference>
<evidence type="ECO:0000313" key="4">
    <source>
        <dbReference type="Proteomes" id="UP001152484"/>
    </source>
</evidence>
<keyword evidence="2" id="KW-1133">Transmembrane helix</keyword>
<evidence type="ECO:0000256" key="2">
    <source>
        <dbReference type="SAM" id="Phobius"/>
    </source>
</evidence>
<name>A0A9P0ZK42_CUSEU</name>
<feature type="transmembrane region" description="Helical" evidence="2">
    <location>
        <begin position="6"/>
        <end position="24"/>
    </location>
</feature>
<keyword evidence="4" id="KW-1185">Reference proteome</keyword>
<feature type="transmembrane region" description="Helical" evidence="2">
    <location>
        <begin position="158"/>
        <end position="179"/>
    </location>
</feature>
<dbReference type="AlphaFoldDB" id="A0A9P0ZK42"/>
<feature type="region of interest" description="Disordered" evidence="1">
    <location>
        <begin position="36"/>
        <end position="84"/>
    </location>
</feature>
<accession>A0A9P0ZK42</accession>
<keyword evidence="2" id="KW-0812">Transmembrane</keyword>
<reference evidence="3" key="1">
    <citation type="submission" date="2022-07" db="EMBL/GenBank/DDBJ databases">
        <authorList>
            <person name="Macas J."/>
            <person name="Novak P."/>
            <person name="Neumann P."/>
        </authorList>
    </citation>
    <scope>NUCLEOTIDE SEQUENCE</scope>
</reference>